<dbReference type="Pfam" id="PF18758">
    <property type="entry name" value="KDZ"/>
    <property type="match status" value="1"/>
</dbReference>
<feature type="region of interest" description="Disordered" evidence="1">
    <location>
        <begin position="757"/>
        <end position="776"/>
    </location>
</feature>
<dbReference type="OrthoDB" id="3192989at2759"/>
<evidence type="ECO:0000256" key="1">
    <source>
        <dbReference type="SAM" id="MobiDB-lite"/>
    </source>
</evidence>
<keyword evidence="2" id="KW-0472">Membrane</keyword>
<dbReference type="PANTHER" id="PTHR33096:SF1">
    <property type="entry name" value="CXC1-LIKE CYSTEINE CLUSTER ASSOCIATED WITH KDZ TRANSPOSASES DOMAIN-CONTAINING PROTEIN"/>
    <property type="match status" value="1"/>
</dbReference>
<feature type="domain" description="CxC2-like cysteine cluster KDZ transposase-associated" evidence="3">
    <location>
        <begin position="44"/>
        <end position="151"/>
    </location>
</feature>
<dbReference type="Pfam" id="PF18803">
    <property type="entry name" value="CxC2"/>
    <property type="match status" value="1"/>
</dbReference>
<evidence type="ECO:0000256" key="2">
    <source>
        <dbReference type="SAM" id="Phobius"/>
    </source>
</evidence>
<dbReference type="EMBL" id="KV428154">
    <property type="protein sequence ID" value="KZT35076.1"/>
    <property type="molecule type" value="Genomic_DNA"/>
</dbReference>
<dbReference type="InterPro" id="IPR041457">
    <property type="entry name" value="CxC2_KDZ-assoc"/>
</dbReference>
<name>A0A166A8K5_9AGAM</name>
<gene>
    <name evidence="4" type="ORF">SISSUDRAFT_991001</name>
</gene>
<dbReference type="PANTHER" id="PTHR33096">
    <property type="entry name" value="CXC2 DOMAIN-CONTAINING PROTEIN"/>
    <property type="match status" value="1"/>
</dbReference>
<protein>
    <recommendedName>
        <fullName evidence="3">CxC2-like cysteine cluster KDZ transposase-associated domain-containing protein</fullName>
    </recommendedName>
</protein>
<keyword evidence="2" id="KW-1133">Transmembrane helix</keyword>
<evidence type="ECO:0000313" key="5">
    <source>
        <dbReference type="Proteomes" id="UP000076798"/>
    </source>
</evidence>
<dbReference type="Proteomes" id="UP000076798">
    <property type="component" value="Unassembled WGS sequence"/>
</dbReference>
<proteinExistence type="predicted"/>
<keyword evidence="2" id="KW-0812">Transmembrane</keyword>
<evidence type="ECO:0000259" key="3">
    <source>
        <dbReference type="Pfam" id="PF18803"/>
    </source>
</evidence>
<feature type="transmembrane region" description="Helical" evidence="2">
    <location>
        <begin position="331"/>
        <end position="349"/>
    </location>
</feature>
<dbReference type="AlphaFoldDB" id="A0A166A8K5"/>
<feature type="transmembrane region" description="Helical" evidence="2">
    <location>
        <begin position="370"/>
        <end position="388"/>
    </location>
</feature>
<keyword evidence="5" id="KW-1185">Reference proteome</keyword>
<dbReference type="STRING" id="1314776.A0A166A8K5"/>
<reference evidence="4 5" key="1">
    <citation type="journal article" date="2016" name="Mol. Biol. Evol.">
        <title>Comparative Genomics of Early-Diverging Mushroom-Forming Fungi Provides Insights into the Origins of Lignocellulose Decay Capabilities.</title>
        <authorList>
            <person name="Nagy L.G."/>
            <person name="Riley R."/>
            <person name="Tritt A."/>
            <person name="Adam C."/>
            <person name="Daum C."/>
            <person name="Floudas D."/>
            <person name="Sun H."/>
            <person name="Yadav J.S."/>
            <person name="Pangilinan J."/>
            <person name="Larsson K.H."/>
            <person name="Matsuura K."/>
            <person name="Barry K."/>
            <person name="Labutti K."/>
            <person name="Kuo R."/>
            <person name="Ohm R.A."/>
            <person name="Bhattacharya S.S."/>
            <person name="Shirouzu T."/>
            <person name="Yoshinaga Y."/>
            <person name="Martin F.M."/>
            <person name="Grigoriev I.V."/>
            <person name="Hibbett D.S."/>
        </authorList>
    </citation>
    <scope>NUCLEOTIDE SEQUENCE [LARGE SCALE GENOMIC DNA]</scope>
    <source>
        <strain evidence="4 5">HHB10207 ss-3</strain>
    </source>
</reference>
<dbReference type="InterPro" id="IPR040521">
    <property type="entry name" value="KDZ"/>
</dbReference>
<organism evidence="4 5">
    <name type="scientific">Sistotremastrum suecicum HHB10207 ss-3</name>
    <dbReference type="NCBI Taxonomy" id="1314776"/>
    <lineage>
        <taxon>Eukaryota</taxon>
        <taxon>Fungi</taxon>
        <taxon>Dikarya</taxon>
        <taxon>Basidiomycota</taxon>
        <taxon>Agaricomycotina</taxon>
        <taxon>Agaricomycetes</taxon>
        <taxon>Sistotremastrales</taxon>
        <taxon>Sistotremastraceae</taxon>
        <taxon>Sistotremastrum</taxon>
    </lineage>
</organism>
<accession>A0A166A8K5</accession>
<feature type="non-terminal residue" evidence="4">
    <location>
        <position position="1"/>
    </location>
</feature>
<evidence type="ECO:0000313" key="4">
    <source>
        <dbReference type="EMBL" id="KZT35076.1"/>
    </source>
</evidence>
<sequence length="932" mass="105288">YRCQDCFLAQLTCADCLVRTHVHSPLHRIQKWYDGHWTRSSLCVLGLTVRLGHHDLSPCSSPHRYDAPITVLHTNGFHDVSVVFCGCALHGSDLLKRNQLLRAGWFLATQDKPQTAFTFEVLELFHQVTSVSGFSAHQFHSALQNVTDNSGTTHVPKCYDDLGHCTRYYRHLQMLKRGARAHDPSGIAATPKGELALQCPVCPIPKVNLPPDWQACTEKLWLFTLFLAIDANFRLKLKDRGISKDPELGSGWAYFVEHQSYLEEIKKRQDVPLETSDCDSNHRAIERAHIKSHNGYTVTGVGAVICGRHGLIRPNGIGDLQVGERYVNMDYIFLSSIVNAAVGTILISYDIACQWSKNLTNRVKDFADTFAAHFFLFILIFVIPKFHLPAHGNKCQAPYSLNYREGCGRLDGEGIERGWAHLGLYSSSHKEKTAANRHDSMDDLIGSWNWRKIKEMAKSLLTKFNTAKAGYAKQTATFAAISEATTAAKVAEWTLMLSEWQKDPHTAPNPFEEPDDTESQEFVRRAVAQQEEIERMQGTMIEVDDVSPGTFLDRGINLEIQILKFNAKFAEDKPRPGSSLAGVFGERKTALLRKIAAWRQLQFSHMPGIQAIIGPDDAVTEDTDDLDLQPITLKLLLPSHLSRVPDPNSTRSDRDKCTSQNLCAKEESLRIGHCNAALTGLRRAIRVKINIFKAKEANVRGQRDGTRAGGVLAQYQEKISVAASIYRLSHSALQALNPGGSWVASLKPLRTEDCRGPQLQDQDDDHGTTAHRHRQRTLGEGQFHSSWIWSSGKDHSEAGDEAMMRVDWVKAYSRQKRWEEETLLLVEEMRRFLAYCDWKAGWWMQRSTKDVEYAQRTEVPREVRAGLDAYCEKQSRMWKTMAKQGAHLWSGTLHGYNVECPWIDKYLSEEERVTQEEVLATPGTEIEPEELD</sequence>